<accession>A0ABV9XYI1</accession>
<name>A0ABV9XYI1_9PSEU</name>
<dbReference type="SUPFAM" id="SSF49384">
    <property type="entry name" value="Carbohydrate-binding domain"/>
    <property type="match status" value="1"/>
</dbReference>
<proteinExistence type="predicted"/>
<dbReference type="SUPFAM" id="SSF52266">
    <property type="entry name" value="SGNH hydrolase"/>
    <property type="match status" value="1"/>
</dbReference>
<dbReference type="InterPro" id="IPR013830">
    <property type="entry name" value="SGNH_hydro"/>
</dbReference>
<dbReference type="InterPro" id="IPR001919">
    <property type="entry name" value="CBD2"/>
</dbReference>
<evidence type="ECO:0000313" key="6">
    <source>
        <dbReference type="EMBL" id="MFC5055365.1"/>
    </source>
</evidence>
<gene>
    <name evidence="6" type="ORF">ACFPFM_16525</name>
</gene>
<dbReference type="InterPro" id="IPR012291">
    <property type="entry name" value="CBM2_carb-bd_dom_sf"/>
</dbReference>
<dbReference type="Pfam" id="PF13472">
    <property type="entry name" value="Lipase_GDSL_2"/>
    <property type="match status" value="1"/>
</dbReference>
<dbReference type="Proteomes" id="UP001595833">
    <property type="component" value="Unassembled WGS sequence"/>
</dbReference>
<comment type="caution">
    <text evidence="6">The sequence shown here is derived from an EMBL/GenBank/DDBJ whole genome shotgun (WGS) entry which is preliminary data.</text>
</comment>
<keyword evidence="4" id="KW-0732">Signal</keyword>
<dbReference type="EMBL" id="JBHSJB010000012">
    <property type="protein sequence ID" value="MFC5055365.1"/>
    <property type="molecule type" value="Genomic_DNA"/>
</dbReference>
<dbReference type="Gene3D" id="2.60.120.260">
    <property type="entry name" value="Galactose-binding domain-like"/>
    <property type="match status" value="1"/>
</dbReference>
<reference evidence="7" key="1">
    <citation type="journal article" date="2019" name="Int. J. Syst. Evol. Microbiol.">
        <title>The Global Catalogue of Microorganisms (GCM) 10K type strain sequencing project: providing services to taxonomists for standard genome sequencing and annotation.</title>
        <authorList>
            <consortium name="The Broad Institute Genomics Platform"/>
            <consortium name="The Broad Institute Genome Sequencing Center for Infectious Disease"/>
            <person name="Wu L."/>
            <person name="Ma J."/>
        </authorList>
    </citation>
    <scope>NUCLEOTIDE SEQUENCE [LARGE SCALE GENOMIC DNA]</scope>
    <source>
        <strain evidence="7">KCTC 12848</strain>
    </source>
</reference>
<sequence length="472" mass="50385">MKRSTAVLTACATVLGLTGPLLPQAVAAAPGCRVDYAVASQWPGGFHGILKITNLGDPVTRWSLGFDFRDPGQRVVQGWGALWRQSGDHVTAANQVWNGSLATGASTSIGFSGTFTSANPGPANFALDGVACAGTGVLDRFHTAGRVQDDGGSARFSWPGVYFEGRFRGTGVGVVLQDTAADYEVQVDGTTAATLVTPAAGTHWVTGLRDGEHTVRLVKRSESQWATSAFGGFVAAPGGEVLAKPAARARQAEFIGDSYTAGYGNTSAGRDCTGDEVNRTTNADLAFGPLTARRLGADYQVNAFSGRGMVRNYNGGEPGTSYRTYYDRALLAVDGDVWRKPASWRPQLVVVGLGINDFSTALNPGEPWTPESLVADYRTAYHGFLDKLRARYGDDTVIVVSATHMSNTTALADATRQVVAERNGRGDDRVRHWYYDNTGLDYLGCHWHPSANDHRVISERLGAFLAGLPLTW</sequence>
<keyword evidence="2" id="KW-0326">Glycosidase</keyword>
<evidence type="ECO:0000256" key="3">
    <source>
        <dbReference type="ARBA" id="ARBA00023326"/>
    </source>
</evidence>
<feature type="domain" description="CBM2" evidence="5">
    <location>
        <begin position="25"/>
        <end position="135"/>
    </location>
</feature>
<organism evidence="6 7">
    <name type="scientific">Saccharothrix xinjiangensis</name>
    <dbReference type="NCBI Taxonomy" id="204798"/>
    <lineage>
        <taxon>Bacteria</taxon>
        <taxon>Bacillati</taxon>
        <taxon>Actinomycetota</taxon>
        <taxon>Actinomycetes</taxon>
        <taxon>Pseudonocardiales</taxon>
        <taxon>Pseudonocardiaceae</taxon>
        <taxon>Saccharothrix</taxon>
    </lineage>
</organism>
<evidence type="ECO:0000256" key="2">
    <source>
        <dbReference type="ARBA" id="ARBA00023295"/>
    </source>
</evidence>
<dbReference type="InterPro" id="IPR040794">
    <property type="entry name" value="CE2_N"/>
</dbReference>
<dbReference type="InterPro" id="IPR037461">
    <property type="entry name" value="CtCE2-like_dom"/>
</dbReference>
<dbReference type="InterPro" id="IPR018366">
    <property type="entry name" value="CBM2_CS"/>
</dbReference>
<feature type="signal peptide" evidence="4">
    <location>
        <begin position="1"/>
        <end position="28"/>
    </location>
</feature>
<protein>
    <submittedName>
        <fullName evidence="6">Cellulose binding domain-containing protein</fullName>
    </submittedName>
</protein>
<evidence type="ECO:0000313" key="7">
    <source>
        <dbReference type="Proteomes" id="UP001595833"/>
    </source>
</evidence>
<dbReference type="CDD" id="cd01831">
    <property type="entry name" value="Endoglucanase_E_like"/>
    <property type="match status" value="1"/>
</dbReference>
<dbReference type="InterPro" id="IPR052762">
    <property type="entry name" value="PCW_deacetylase/CE"/>
</dbReference>
<dbReference type="Pfam" id="PF00553">
    <property type="entry name" value="CBM_2"/>
    <property type="match status" value="1"/>
</dbReference>
<dbReference type="Gene3D" id="2.60.40.290">
    <property type="match status" value="1"/>
</dbReference>
<keyword evidence="3" id="KW-0119">Carbohydrate metabolism</keyword>
<keyword evidence="3" id="KW-0624">Polysaccharide degradation</keyword>
<dbReference type="RefSeq" id="WP_344040420.1">
    <property type="nucleotide sequence ID" value="NZ_BAAAKE010000022.1"/>
</dbReference>
<dbReference type="Gene3D" id="3.40.50.1110">
    <property type="entry name" value="SGNH hydrolase"/>
    <property type="match status" value="1"/>
</dbReference>
<keyword evidence="7" id="KW-1185">Reference proteome</keyword>
<dbReference type="PANTHER" id="PTHR37834">
    <property type="entry name" value="GDSL-LIKE LIPASE/ACYLHYDROLASE DOMAIN PROTEIN (AFU_ORTHOLOGUE AFUA_2G00620)"/>
    <property type="match status" value="1"/>
</dbReference>
<evidence type="ECO:0000259" key="5">
    <source>
        <dbReference type="PROSITE" id="PS51173"/>
    </source>
</evidence>
<evidence type="ECO:0000256" key="1">
    <source>
        <dbReference type="ARBA" id="ARBA00022801"/>
    </source>
</evidence>
<keyword evidence="1" id="KW-0378">Hydrolase</keyword>
<dbReference type="InterPro" id="IPR008965">
    <property type="entry name" value="CBM2/CBM3_carb-bd_dom_sf"/>
</dbReference>
<dbReference type="PROSITE" id="PS00561">
    <property type="entry name" value="CBM2_A"/>
    <property type="match status" value="1"/>
</dbReference>
<dbReference type="PROSITE" id="PS51173">
    <property type="entry name" value="CBM2"/>
    <property type="match status" value="1"/>
</dbReference>
<dbReference type="SMART" id="SM00637">
    <property type="entry name" value="CBD_II"/>
    <property type="match status" value="1"/>
</dbReference>
<dbReference type="InterPro" id="IPR036514">
    <property type="entry name" value="SGNH_hydro_sf"/>
</dbReference>
<dbReference type="Pfam" id="PF17996">
    <property type="entry name" value="CE2_N"/>
    <property type="match status" value="1"/>
</dbReference>
<evidence type="ECO:0000256" key="4">
    <source>
        <dbReference type="SAM" id="SignalP"/>
    </source>
</evidence>
<feature type="chain" id="PRO_5046950062" evidence="4">
    <location>
        <begin position="29"/>
        <end position="472"/>
    </location>
</feature>
<dbReference type="PANTHER" id="PTHR37834:SF2">
    <property type="entry name" value="ESTERASE, SGNH HYDROLASE-TYPE"/>
    <property type="match status" value="1"/>
</dbReference>